<evidence type="ECO:0000313" key="5">
    <source>
        <dbReference type="EMBL" id="EFJ27540.1"/>
    </source>
</evidence>
<reference evidence="5 6" key="1">
    <citation type="journal article" date="2011" name="Science">
        <title>The Selaginella genome identifies genetic changes associated with the evolution of vascular plants.</title>
        <authorList>
            <person name="Banks J.A."/>
            <person name="Nishiyama T."/>
            <person name="Hasebe M."/>
            <person name="Bowman J.L."/>
            <person name="Gribskov M."/>
            <person name="dePamphilis C."/>
            <person name="Albert V.A."/>
            <person name="Aono N."/>
            <person name="Aoyama T."/>
            <person name="Ambrose B.A."/>
            <person name="Ashton N.W."/>
            <person name="Axtell M.J."/>
            <person name="Barker E."/>
            <person name="Barker M.S."/>
            <person name="Bennetzen J.L."/>
            <person name="Bonawitz N.D."/>
            <person name="Chapple C."/>
            <person name="Cheng C."/>
            <person name="Correa L.G."/>
            <person name="Dacre M."/>
            <person name="DeBarry J."/>
            <person name="Dreyer I."/>
            <person name="Elias M."/>
            <person name="Engstrom E.M."/>
            <person name="Estelle M."/>
            <person name="Feng L."/>
            <person name="Finet C."/>
            <person name="Floyd S.K."/>
            <person name="Frommer W.B."/>
            <person name="Fujita T."/>
            <person name="Gramzow L."/>
            <person name="Gutensohn M."/>
            <person name="Harholt J."/>
            <person name="Hattori M."/>
            <person name="Heyl A."/>
            <person name="Hirai T."/>
            <person name="Hiwatashi Y."/>
            <person name="Ishikawa M."/>
            <person name="Iwata M."/>
            <person name="Karol K.G."/>
            <person name="Koehler B."/>
            <person name="Kolukisaoglu U."/>
            <person name="Kubo M."/>
            <person name="Kurata T."/>
            <person name="Lalonde S."/>
            <person name="Li K."/>
            <person name="Li Y."/>
            <person name="Litt A."/>
            <person name="Lyons E."/>
            <person name="Manning G."/>
            <person name="Maruyama T."/>
            <person name="Michael T.P."/>
            <person name="Mikami K."/>
            <person name="Miyazaki S."/>
            <person name="Morinaga S."/>
            <person name="Murata T."/>
            <person name="Mueller-Roeber B."/>
            <person name="Nelson D.R."/>
            <person name="Obara M."/>
            <person name="Oguri Y."/>
            <person name="Olmstead R.G."/>
            <person name="Onodera N."/>
            <person name="Petersen B.L."/>
            <person name="Pils B."/>
            <person name="Prigge M."/>
            <person name="Rensing S.A."/>
            <person name="Riano-Pachon D.M."/>
            <person name="Roberts A.W."/>
            <person name="Sato Y."/>
            <person name="Scheller H.V."/>
            <person name="Schulz B."/>
            <person name="Schulz C."/>
            <person name="Shakirov E.V."/>
            <person name="Shibagaki N."/>
            <person name="Shinohara N."/>
            <person name="Shippen D.E."/>
            <person name="Soerensen I."/>
            <person name="Sotooka R."/>
            <person name="Sugimoto N."/>
            <person name="Sugita M."/>
            <person name="Sumikawa N."/>
            <person name="Tanurdzic M."/>
            <person name="Theissen G."/>
            <person name="Ulvskov P."/>
            <person name="Wakazuki S."/>
            <person name="Weng J.K."/>
            <person name="Willats W.W."/>
            <person name="Wipf D."/>
            <person name="Wolf P.G."/>
            <person name="Yang L."/>
            <person name="Zimmer A.D."/>
            <person name="Zhu Q."/>
            <person name="Mitros T."/>
            <person name="Hellsten U."/>
            <person name="Loque D."/>
            <person name="Otillar R."/>
            <person name="Salamov A."/>
            <person name="Schmutz J."/>
            <person name="Shapiro H."/>
            <person name="Lindquist E."/>
            <person name="Lucas S."/>
            <person name="Rokhsar D."/>
            <person name="Grigoriev I.V."/>
        </authorList>
    </citation>
    <scope>NUCLEOTIDE SEQUENCE [LARGE SCALE GENOMIC DNA]</scope>
</reference>
<dbReference type="eggNOG" id="ENOG502QRSY">
    <property type="taxonomic scope" value="Eukaryota"/>
</dbReference>
<protein>
    <recommendedName>
        <fullName evidence="7">Chalcone synthase</fullName>
    </recommendedName>
</protein>
<dbReference type="OrthoDB" id="329835at2759"/>
<dbReference type="InterPro" id="IPR012328">
    <property type="entry name" value="Chalcone/stilbene_synt_C"/>
</dbReference>
<keyword evidence="6" id="KW-1185">Reference proteome</keyword>
<dbReference type="STRING" id="88036.D8RL01"/>
<dbReference type="EMBL" id="GL377582">
    <property type="protein sequence ID" value="EFJ27540.1"/>
    <property type="molecule type" value="Genomic_DNA"/>
</dbReference>
<feature type="domain" description="Chalcone/stilbene synthase C-terminal" evidence="4">
    <location>
        <begin position="118"/>
        <end position="259"/>
    </location>
</feature>
<keyword evidence="2" id="KW-0012">Acyltransferase</keyword>
<dbReference type="Gene3D" id="3.40.47.10">
    <property type="match status" value="2"/>
</dbReference>
<sequence length="266" mass="28746">MRKLSVFASNTSEAGADIHLAKLLNLRHDVQRLAISFQGCAAGGTALRIAKTIVDSSPGARVLVACCDITSPHIDRQNEEDLRDVSMMISTVLFGDGASSVIVGSSFSLELQEKPLFEISSAAQVLVPDTSEHITIKLRPSGLHVDLSREVPRAISTNIAQVMSRVLPGFPFYNDLFWAVHPGGPAILDAVEQALELDRHKLAASRHVLAECGNMSCAACLFVIDEVRRRAVKGGEDPCRWGALVAFGPGMTVEAFLLKRCQEENV</sequence>
<dbReference type="InterPro" id="IPR016039">
    <property type="entry name" value="Thiolase-like"/>
</dbReference>
<feature type="domain" description="Chalcone/stilbene synthase N-terminal" evidence="3">
    <location>
        <begin position="8"/>
        <end position="105"/>
    </location>
</feature>
<dbReference type="Proteomes" id="UP000001514">
    <property type="component" value="Unassembled WGS sequence"/>
</dbReference>
<dbReference type="Pfam" id="PF02797">
    <property type="entry name" value="Chal_sti_synt_C"/>
    <property type="match status" value="1"/>
</dbReference>
<evidence type="ECO:0000259" key="4">
    <source>
        <dbReference type="Pfam" id="PF02797"/>
    </source>
</evidence>
<gene>
    <name evidence="5" type="ORF">SELMODRAFT_231846</name>
</gene>
<accession>D8RL01</accession>
<dbReference type="Pfam" id="PF00195">
    <property type="entry name" value="Chal_sti_synt_N"/>
    <property type="match status" value="1"/>
</dbReference>
<dbReference type="OMA" id="LHPCKLA"/>
<dbReference type="SUPFAM" id="SSF53901">
    <property type="entry name" value="Thiolase-like"/>
    <property type="match status" value="2"/>
</dbReference>
<comment type="similarity">
    <text evidence="1 2">Belongs to the thiolase-like superfamily. Chalcone/stilbene synthases family.</text>
</comment>
<dbReference type="PANTHER" id="PTHR11877:SF80">
    <property type="entry name" value="CHALCONE SYNTHASE 1"/>
    <property type="match status" value="1"/>
</dbReference>
<dbReference type="PANTHER" id="PTHR11877">
    <property type="entry name" value="HYDROXYMETHYLGLUTARYL-COA SYNTHASE"/>
    <property type="match status" value="1"/>
</dbReference>
<dbReference type="Gramene" id="EFJ27540">
    <property type="protein sequence ID" value="EFJ27540"/>
    <property type="gene ID" value="SELMODRAFT_231846"/>
</dbReference>
<evidence type="ECO:0000313" key="6">
    <source>
        <dbReference type="Proteomes" id="UP000001514"/>
    </source>
</evidence>
<dbReference type="GO" id="GO:0016747">
    <property type="term" value="F:acyltransferase activity, transferring groups other than amino-acyl groups"/>
    <property type="evidence" value="ECO:0007669"/>
    <property type="project" value="InterPro"/>
</dbReference>
<dbReference type="FunFam" id="3.40.47.10:FF:000014">
    <property type="entry name" value="Chalcone synthase 1"/>
    <property type="match status" value="1"/>
</dbReference>
<dbReference type="AlphaFoldDB" id="D8RL01"/>
<keyword evidence="2" id="KW-0808">Transferase</keyword>
<evidence type="ECO:0008006" key="7">
    <source>
        <dbReference type="Google" id="ProtNLM"/>
    </source>
</evidence>
<dbReference type="InParanoid" id="D8RL01"/>
<evidence type="ECO:0000256" key="2">
    <source>
        <dbReference type="RuleBase" id="RU003633"/>
    </source>
</evidence>
<proteinExistence type="inferred from homology"/>
<dbReference type="KEGG" id="smo:SELMODRAFT_231846"/>
<evidence type="ECO:0000259" key="3">
    <source>
        <dbReference type="Pfam" id="PF00195"/>
    </source>
</evidence>
<dbReference type="HOGENOM" id="CLU_034992_2_1_1"/>
<dbReference type="InterPro" id="IPR011141">
    <property type="entry name" value="Polyketide_synthase_type-III"/>
</dbReference>
<organism evidence="6">
    <name type="scientific">Selaginella moellendorffii</name>
    <name type="common">Spikemoss</name>
    <dbReference type="NCBI Taxonomy" id="88036"/>
    <lineage>
        <taxon>Eukaryota</taxon>
        <taxon>Viridiplantae</taxon>
        <taxon>Streptophyta</taxon>
        <taxon>Embryophyta</taxon>
        <taxon>Tracheophyta</taxon>
        <taxon>Lycopodiopsida</taxon>
        <taxon>Selaginellales</taxon>
        <taxon>Selaginellaceae</taxon>
        <taxon>Selaginella</taxon>
    </lineage>
</organism>
<dbReference type="InterPro" id="IPR001099">
    <property type="entry name" value="Chalcone/stilbene_synt_N"/>
</dbReference>
<name>D8RL01_SELML</name>
<evidence type="ECO:0000256" key="1">
    <source>
        <dbReference type="ARBA" id="ARBA00005531"/>
    </source>
</evidence>